<dbReference type="EMBL" id="NNRM01000017">
    <property type="protein sequence ID" value="OYR27259.1"/>
    <property type="molecule type" value="Genomic_DNA"/>
</dbReference>
<proteinExistence type="predicted"/>
<dbReference type="AlphaFoldDB" id="A0A256GJI7"/>
<organism evidence="1 2">
    <name type="scientific">Brucella pseudogrignonensis</name>
    <dbReference type="NCBI Taxonomy" id="419475"/>
    <lineage>
        <taxon>Bacteria</taxon>
        <taxon>Pseudomonadati</taxon>
        <taxon>Pseudomonadota</taxon>
        <taxon>Alphaproteobacteria</taxon>
        <taxon>Hyphomicrobiales</taxon>
        <taxon>Brucellaceae</taxon>
        <taxon>Brucella/Ochrobactrum group</taxon>
        <taxon>Brucella</taxon>
    </lineage>
</organism>
<protein>
    <submittedName>
        <fullName evidence="1">Uncharacterized protein</fullName>
    </submittedName>
</protein>
<comment type="caution">
    <text evidence="1">The sequence shown here is derived from an EMBL/GenBank/DDBJ whole genome shotgun (WGS) entry which is preliminary data.</text>
</comment>
<evidence type="ECO:0000313" key="2">
    <source>
        <dbReference type="Proteomes" id="UP000216188"/>
    </source>
</evidence>
<dbReference type="Proteomes" id="UP000216188">
    <property type="component" value="Unassembled WGS sequence"/>
</dbReference>
<evidence type="ECO:0000313" key="1">
    <source>
        <dbReference type="EMBL" id="OYR27259.1"/>
    </source>
</evidence>
<name>A0A256GJI7_9HYPH</name>
<reference evidence="1 2" key="1">
    <citation type="submission" date="2017-07" db="EMBL/GenBank/DDBJ databases">
        <title>Phylogenetic study on the rhizospheric bacterium Ochrobactrum sp. A44.</title>
        <authorList>
            <person name="Krzyzanowska D.M."/>
            <person name="Ossowicki A."/>
            <person name="Rajewska M."/>
            <person name="Maciag T."/>
            <person name="Kaczynski Z."/>
            <person name="Czerwicka M."/>
            <person name="Jafra S."/>
        </authorList>
    </citation>
    <scope>NUCLEOTIDE SEQUENCE [LARGE SCALE GENOMIC DNA]</scope>
    <source>
        <strain evidence="1 2">CCUG 30717</strain>
    </source>
</reference>
<accession>A0A256GJI7</accession>
<keyword evidence="2" id="KW-1185">Reference proteome</keyword>
<gene>
    <name evidence="1" type="ORF">CEV34_1647</name>
</gene>
<sequence>MSSNAIRPSWLERSVLRPGSDNILSIDDSHVPRKIRKAEAQNVKGASK</sequence>